<protein>
    <submittedName>
        <fullName evidence="4">Putative signal transduction protein with CBS domain containing protein</fullName>
    </submittedName>
</protein>
<dbReference type="eggNOG" id="COG0517">
    <property type="taxonomic scope" value="Bacteria"/>
</dbReference>
<name>S7T2A5_9BACT</name>
<dbReference type="InterPro" id="IPR046342">
    <property type="entry name" value="CBS_dom_sf"/>
</dbReference>
<evidence type="ECO:0000313" key="5">
    <source>
        <dbReference type="Proteomes" id="UP000014975"/>
    </source>
</evidence>
<reference evidence="4 5" key="1">
    <citation type="journal article" date="2013" name="Genome Announc.">
        <title>Draft genome sequences for three mercury-methylating, sulfate-reducing bacteria.</title>
        <authorList>
            <person name="Brown S.D."/>
            <person name="Hurt R.A.Jr."/>
            <person name="Gilmour C.C."/>
            <person name="Elias D.A."/>
        </authorList>
    </citation>
    <scope>NUCLEOTIDE SEQUENCE [LARGE SCALE GENOMIC DNA]</scope>
    <source>
        <strain evidence="4 5">DSM 16529</strain>
    </source>
</reference>
<dbReference type="InterPro" id="IPR051257">
    <property type="entry name" value="Diverse_CBS-Domain"/>
</dbReference>
<evidence type="ECO:0000256" key="1">
    <source>
        <dbReference type="ARBA" id="ARBA00023122"/>
    </source>
</evidence>
<dbReference type="Proteomes" id="UP000014975">
    <property type="component" value="Unassembled WGS sequence"/>
</dbReference>
<dbReference type="SUPFAM" id="SSF54631">
    <property type="entry name" value="CBS-domain pair"/>
    <property type="match status" value="1"/>
</dbReference>
<dbReference type="OrthoDB" id="5453522at2"/>
<dbReference type="CDD" id="cd04584">
    <property type="entry name" value="CBS_pair_AcuB_like"/>
    <property type="match status" value="1"/>
</dbReference>
<evidence type="ECO:0000259" key="3">
    <source>
        <dbReference type="PROSITE" id="PS51371"/>
    </source>
</evidence>
<dbReference type="Gene3D" id="3.10.580.10">
    <property type="entry name" value="CBS-domain"/>
    <property type="match status" value="1"/>
</dbReference>
<dbReference type="RefSeq" id="WP_020888134.1">
    <property type="nucleotide sequence ID" value="NZ_ATHI01000031.1"/>
</dbReference>
<dbReference type="PROSITE" id="PS51371">
    <property type="entry name" value="CBS"/>
    <property type="match status" value="2"/>
</dbReference>
<dbReference type="EMBL" id="ATHI01000031">
    <property type="protein sequence ID" value="EPR30716.1"/>
    <property type="molecule type" value="Genomic_DNA"/>
</dbReference>
<keyword evidence="5" id="KW-1185">Reference proteome</keyword>
<proteinExistence type="predicted"/>
<dbReference type="SMART" id="SM00116">
    <property type="entry name" value="CBS"/>
    <property type="match status" value="2"/>
</dbReference>
<evidence type="ECO:0000313" key="4">
    <source>
        <dbReference type="EMBL" id="EPR30716.1"/>
    </source>
</evidence>
<dbReference type="PANTHER" id="PTHR43080:SF2">
    <property type="entry name" value="CBS DOMAIN-CONTAINING PROTEIN"/>
    <property type="match status" value="1"/>
</dbReference>
<accession>S7T2A5</accession>
<feature type="domain" description="CBS" evidence="3">
    <location>
        <begin position="83"/>
        <end position="138"/>
    </location>
</feature>
<dbReference type="InterPro" id="IPR000644">
    <property type="entry name" value="CBS_dom"/>
</dbReference>
<dbReference type="AlphaFoldDB" id="S7T2A5"/>
<feature type="domain" description="CBS" evidence="3">
    <location>
        <begin position="8"/>
        <end position="64"/>
    </location>
</feature>
<organism evidence="4 5">
    <name type="scientific">Alkalidesulfovibrio alkalitolerans DSM 16529</name>
    <dbReference type="NCBI Taxonomy" id="1121439"/>
    <lineage>
        <taxon>Bacteria</taxon>
        <taxon>Pseudomonadati</taxon>
        <taxon>Thermodesulfobacteriota</taxon>
        <taxon>Desulfovibrionia</taxon>
        <taxon>Desulfovibrionales</taxon>
        <taxon>Desulfovibrionaceae</taxon>
        <taxon>Alkalidesulfovibrio</taxon>
    </lineage>
</organism>
<dbReference type="PANTHER" id="PTHR43080">
    <property type="entry name" value="CBS DOMAIN-CONTAINING PROTEIN CBSX3, MITOCHONDRIAL"/>
    <property type="match status" value="1"/>
</dbReference>
<gene>
    <name evidence="4" type="ORF">dsat_1438</name>
</gene>
<dbReference type="PATRIC" id="fig|1121439.3.peg.2825"/>
<dbReference type="STRING" id="1121439.dsat_1438"/>
<sequence>MMHVADLMTPRPVTLRENETLGAARERMERMRIRHLPIVDRDGVFLGLLTHRDLLAFTISKLAGIDDAAQAEIDAGIVVSEVMRRDVAVASPGVGVRQAAQIMLDNKFGCLPVLEDDKVVGILTEADFLKLAIGLMDELERMRGRAERTG</sequence>
<evidence type="ECO:0000256" key="2">
    <source>
        <dbReference type="PROSITE-ProRule" id="PRU00703"/>
    </source>
</evidence>
<dbReference type="Pfam" id="PF00571">
    <property type="entry name" value="CBS"/>
    <property type="match status" value="2"/>
</dbReference>
<comment type="caution">
    <text evidence="4">The sequence shown here is derived from an EMBL/GenBank/DDBJ whole genome shotgun (WGS) entry which is preliminary data.</text>
</comment>
<keyword evidence="1 2" id="KW-0129">CBS domain</keyword>